<dbReference type="InterPro" id="IPR013482">
    <property type="entry name" value="Molybde_CF_guanTrfase"/>
</dbReference>
<comment type="cofactor">
    <cofactor evidence="6">
        <name>Mg(2+)</name>
        <dbReference type="ChEBI" id="CHEBI:18420"/>
    </cofactor>
</comment>
<feature type="binding site" evidence="6">
    <location>
        <position position="68"/>
    </location>
    <ligand>
        <name>GTP</name>
        <dbReference type="ChEBI" id="CHEBI:37565"/>
    </ligand>
</feature>
<dbReference type="CDD" id="cd02503">
    <property type="entry name" value="MobA"/>
    <property type="match status" value="1"/>
</dbReference>
<keyword evidence="1 6" id="KW-0963">Cytoplasm</keyword>
<keyword evidence="8" id="KW-0548">Nucleotidyltransferase</keyword>
<dbReference type="EC" id="2.7.7.77" evidence="6"/>
<dbReference type="HAMAP" id="MF_00316">
    <property type="entry name" value="MobA"/>
    <property type="match status" value="1"/>
</dbReference>
<dbReference type="NCBIfam" id="TIGR02665">
    <property type="entry name" value="molyb_mobA"/>
    <property type="match status" value="1"/>
</dbReference>
<comment type="domain">
    <text evidence="6">The N-terminal domain determines nucleotide recognition and specific binding, while the C-terminal domain determines the specific binding to the target protein.</text>
</comment>
<feature type="binding site" evidence="6">
    <location>
        <position position="98"/>
    </location>
    <ligand>
        <name>GTP</name>
        <dbReference type="ChEBI" id="CHEBI:37565"/>
    </ligand>
</feature>
<keyword evidence="4 6" id="KW-0547">Nucleotide-binding</keyword>
<keyword evidence="6" id="KW-0501">Molybdenum cofactor biosynthesis</keyword>
<evidence type="ECO:0000313" key="8">
    <source>
        <dbReference type="EMBL" id="MBU9845245.1"/>
    </source>
</evidence>
<comment type="caution">
    <text evidence="8">The sequence shown here is derived from an EMBL/GenBank/DDBJ whole genome shotgun (WGS) entry which is preliminary data.</text>
</comment>
<comment type="catalytic activity">
    <reaction evidence="6">
        <text>Mo-molybdopterin + GTP + H(+) = Mo-molybdopterin guanine dinucleotide + diphosphate</text>
        <dbReference type="Rhea" id="RHEA:34243"/>
        <dbReference type="ChEBI" id="CHEBI:15378"/>
        <dbReference type="ChEBI" id="CHEBI:33019"/>
        <dbReference type="ChEBI" id="CHEBI:37565"/>
        <dbReference type="ChEBI" id="CHEBI:71302"/>
        <dbReference type="ChEBI" id="CHEBI:71310"/>
        <dbReference type="EC" id="2.7.7.77"/>
    </reaction>
</comment>
<evidence type="ECO:0000256" key="1">
    <source>
        <dbReference type="ARBA" id="ARBA00022490"/>
    </source>
</evidence>
<evidence type="ECO:0000256" key="6">
    <source>
        <dbReference type="HAMAP-Rule" id="MF_00316"/>
    </source>
</evidence>
<dbReference type="RefSeq" id="WP_217148991.1">
    <property type="nucleotide sequence ID" value="NZ_JAFMOY010000121.1"/>
</dbReference>
<keyword evidence="2 6" id="KW-0808">Transferase</keyword>
<name>A0ABS6LE88_9GAMM</name>
<dbReference type="InterPro" id="IPR025877">
    <property type="entry name" value="MobA-like_NTP_Trfase"/>
</dbReference>
<evidence type="ECO:0000259" key="7">
    <source>
        <dbReference type="Pfam" id="PF12804"/>
    </source>
</evidence>
<feature type="binding site" evidence="6">
    <location>
        <position position="23"/>
    </location>
    <ligand>
        <name>GTP</name>
        <dbReference type="ChEBI" id="CHEBI:37565"/>
    </ligand>
</feature>
<keyword evidence="6" id="KW-0342">GTP-binding</keyword>
<protein>
    <recommendedName>
        <fullName evidence="6">Molybdenum cofactor guanylyltransferase</fullName>
        <shortName evidence="6">MoCo guanylyltransferase</shortName>
        <ecNumber evidence="6">2.7.7.77</ecNumber>
    </recommendedName>
    <alternativeName>
        <fullName evidence="6">GTP:molybdopterin guanylyltransferase</fullName>
    </alternativeName>
    <alternativeName>
        <fullName evidence="6">Mo-MPT guanylyltransferase</fullName>
    </alternativeName>
    <alternativeName>
        <fullName evidence="6">Molybdopterin guanylyltransferase</fullName>
    </alternativeName>
    <alternativeName>
        <fullName evidence="6">Molybdopterin-guanine dinucleotide synthase</fullName>
        <shortName evidence="6">MGD synthase</shortName>
    </alternativeName>
</protein>
<evidence type="ECO:0000256" key="4">
    <source>
        <dbReference type="ARBA" id="ARBA00022741"/>
    </source>
</evidence>
<accession>A0ABS6LE88</accession>
<feature type="binding site" evidence="6">
    <location>
        <position position="98"/>
    </location>
    <ligand>
        <name>Mg(2+)</name>
        <dbReference type="ChEBI" id="CHEBI:18420"/>
    </ligand>
</feature>
<dbReference type="Pfam" id="PF12804">
    <property type="entry name" value="NTP_transf_3"/>
    <property type="match status" value="1"/>
</dbReference>
<evidence type="ECO:0000313" key="9">
    <source>
        <dbReference type="Proteomes" id="UP000739284"/>
    </source>
</evidence>
<comment type="function">
    <text evidence="6">Transfers a GMP moiety from GTP to Mo-molybdopterin (Mo-MPT) cofactor (Moco or molybdenum cofactor) to form Mo-molybdopterin guanine dinucleotide (Mo-MGD) cofactor.</text>
</comment>
<comment type="subunit">
    <text evidence="6">Monomer.</text>
</comment>
<feature type="domain" description="MobA-like NTP transferase" evidence="7">
    <location>
        <begin position="8"/>
        <end position="155"/>
    </location>
</feature>
<evidence type="ECO:0000256" key="3">
    <source>
        <dbReference type="ARBA" id="ARBA00022723"/>
    </source>
</evidence>
<gene>
    <name evidence="6 8" type="primary">mobA</name>
    <name evidence="8" type="ORF">J1784_09470</name>
</gene>
<reference evidence="8 9" key="1">
    <citation type="submission" date="2021-03" db="EMBL/GenBank/DDBJ databases">
        <title>Five novel Rahnella species.</title>
        <authorList>
            <person name="Brady C."/>
            <person name="Asselin J."/>
            <person name="Beer S."/>
            <person name="Bruberg M.B."/>
            <person name="Crampton B."/>
            <person name="Venter S."/>
            <person name="Arnold D."/>
            <person name="Denman S."/>
        </authorList>
    </citation>
    <scope>NUCLEOTIDE SEQUENCE [LARGE SCALE GENOMIC DNA]</scope>
    <source>
        <strain evidence="8 9">FRB 231</strain>
    </source>
</reference>
<evidence type="ECO:0000256" key="2">
    <source>
        <dbReference type="ARBA" id="ARBA00022679"/>
    </source>
</evidence>
<evidence type="ECO:0000256" key="5">
    <source>
        <dbReference type="ARBA" id="ARBA00022842"/>
    </source>
</evidence>
<dbReference type="PANTHER" id="PTHR19136">
    <property type="entry name" value="MOLYBDENUM COFACTOR GUANYLYLTRANSFERASE"/>
    <property type="match status" value="1"/>
</dbReference>
<sequence>MDRNNITGVILAGGRSSRMGEDKGLIDINGQPLFEHIAQRLRPQVGDILISCNRNSERYGRDFQTVPDIKPDFSGPLAGMLAALSVSKTEWVLFVPCDVPAFPASLSQSLSAGLSGQKAAYARDTDREHPTLCLLNRALIPTLTAYLENGDRKLMIFLHNIGAKSILFGESTAFSNLNTPEDVTLWKTRGQDLLR</sequence>
<comment type="caution">
    <text evidence="6">Lacks conserved residue(s) required for the propagation of feature annotation.</text>
</comment>
<keyword evidence="9" id="KW-1185">Reference proteome</keyword>
<dbReference type="EMBL" id="JAFMOY010000121">
    <property type="protein sequence ID" value="MBU9845245.1"/>
    <property type="molecule type" value="Genomic_DNA"/>
</dbReference>
<organism evidence="8 9">
    <name type="scientific">Rahnella ecdela</name>
    <dbReference type="NCBI Taxonomy" id="2816250"/>
    <lineage>
        <taxon>Bacteria</taxon>
        <taxon>Pseudomonadati</taxon>
        <taxon>Pseudomonadota</taxon>
        <taxon>Gammaproteobacteria</taxon>
        <taxon>Enterobacterales</taxon>
        <taxon>Yersiniaceae</taxon>
        <taxon>Rahnella</taxon>
    </lineage>
</organism>
<comment type="similarity">
    <text evidence="6">Belongs to the MobA family.</text>
</comment>
<dbReference type="Proteomes" id="UP000739284">
    <property type="component" value="Unassembled WGS sequence"/>
</dbReference>
<dbReference type="GO" id="GO:0016779">
    <property type="term" value="F:nucleotidyltransferase activity"/>
    <property type="evidence" value="ECO:0007669"/>
    <property type="project" value="UniProtKB-KW"/>
</dbReference>
<dbReference type="PANTHER" id="PTHR19136:SF81">
    <property type="entry name" value="MOLYBDENUM COFACTOR GUANYLYLTRANSFERASE"/>
    <property type="match status" value="1"/>
</dbReference>
<proteinExistence type="inferred from homology"/>
<keyword evidence="3 6" id="KW-0479">Metal-binding</keyword>
<comment type="subcellular location">
    <subcellularLocation>
        <location evidence="6">Cytoplasm</location>
    </subcellularLocation>
</comment>
<feature type="binding site" evidence="6">
    <location>
        <begin position="11"/>
        <end position="13"/>
    </location>
    <ligand>
        <name>GTP</name>
        <dbReference type="ChEBI" id="CHEBI:37565"/>
    </ligand>
</feature>
<keyword evidence="5 6" id="KW-0460">Magnesium</keyword>